<dbReference type="Gene3D" id="3.40.525.10">
    <property type="entry name" value="CRAL-TRIO lipid binding domain"/>
    <property type="match status" value="1"/>
</dbReference>
<protein>
    <submittedName>
        <fullName evidence="2">Cellular retinaldehyde binding/alpha-tocopherol transport,CRAL/TRIO, N-terminal domain,CRAL-TRIO lipid</fullName>
    </submittedName>
</protein>
<dbReference type="AlphaFoldDB" id="A0A5E4M637"/>
<sequence>MTRTLNCTYINRPIGPLADDVANARRLLGMTDESIRRDVRELRQWLNDEPDLPNTFEGVDTDWWLENYLTINKNQVDRAKANLRVYFQLRNLIPEVMGNRNPETDRYMIQTYNSVLISLVPTIMDKSRKLVIFKHRADVPASNYHPVAVVKQSICIGEILFAEGFDHTSCVIVFDLGTFRLNHLVRYPIGLLRRFFFYVWKAYPERVAQIHIINPPNILSAVMALFKPFLKSKIRKRIIVHQNFESLLEHVPLKYLPKDYGGESLSLIELHEQWRQKVIDYQPYLNICLDRQRNVGQNKNTSDSSGSNN</sequence>
<dbReference type="CDD" id="cd00170">
    <property type="entry name" value="SEC14"/>
    <property type="match status" value="1"/>
</dbReference>
<dbReference type="PRINTS" id="PR00180">
    <property type="entry name" value="CRETINALDHBP"/>
</dbReference>
<keyword evidence="3" id="KW-1185">Reference proteome</keyword>
<evidence type="ECO:0000259" key="1">
    <source>
        <dbReference type="PROSITE" id="PS50191"/>
    </source>
</evidence>
<evidence type="ECO:0000313" key="3">
    <source>
        <dbReference type="Proteomes" id="UP000325440"/>
    </source>
</evidence>
<dbReference type="Proteomes" id="UP000325440">
    <property type="component" value="Unassembled WGS sequence"/>
</dbReference>
<dbReference type="PANTHER" id="PTHR10174">
    <property type="entry name" value="ALPHA-TOCOPHEROL TRANSFER PROTEIN-RELATED"/>
    <property type="match status" value="1"/>
</dbReference>
<dbReference type="InterPro" id="IPR036865">
    <property type="entry name" value="CRAL-TRIO_dom_sf"/>
</dbReference>
<dbReference type="InterPro" id="IPR036273">
    <property type="entry name" value="CRAL/TRIO_N_dom_sf"/>
</dbReference>
<accession>A0A5E4M637</accession>
<proteinExistence type="predicted"/>
<feature type="domain" description="CRAL-TRIO" evidence="1">
    <location>
        <begin position="102"/>
        <end position="268"/>
    </location>
</feature>
<name>A0A5E4M637_9HEMI</name>
<dbReference type="Pfam" id="PF00650">
    <property type="entry name" value="CRAL_TRIO"/>
    <property type="match status" value="1"/>
</dbReference>
<dbReference type="PANTHER" id="PTHR10174:SF222">
    <property type="entry name" value="GH10083P-RELATED"/>
    <property type="match status" value="1"/>
</dbReference>
<organism evidence="2 3">
    <name type="scientific">Cinara cedri</name>
    <dbReference type="NCBI Taxonomy" id="506608"/>
    <lineage>
        <taxon>Eukaryota</taxon>
        <taxon>Metazoa</taxon>
        <taxon>Ecdysozoa</taxon>
        <taxon>Arthropoda</taxon>
        <taxon>Hexapoda</taxon>
        <taxon>Insecta</taxon>
        <taxon>Pterygota</taxon>
        <taxon>Neoptera</taxon>
        <taxon>Paraneoptera</taxon>
        <taxon>Hemiptera</taxon>
        <taxon>Sternorrhyncha</taxon>
        <taxon>Aphidomorpha</taxon>
        <taxon>Aphidoidea</taxon>
        <taxon>Aphididae</taxon>
        <taxon>Lachninae</taxon>
        <taxon>Cinara</taxon>
    </lineage>
</organism>
<dbReference type="PROSITE" id="PS50191">
    <property type="entry name" value="CRAL_TRIO"/>
    <property type="match status" value="1"/>
</dbReference>
<dbReference type="SUPFAM" id="SSF46938">
    <property type="entry name" value="CRAL/TRIO N-terminal domain"/>
    <property type="match status" value="1"/>
</dbReference>
<dbReference type="GO" id="GO:1902936">
    <property type="term" value="F:phosphatidylinositol bisphosphate binding"/>
    <property type="evidence" value="ECO:0007669"/>
    <property type="project" value="TreeGrafter"/>
</dbReference>
<dbReference type="SUPFAM" id="SSF52087">
    <property type="entry name" value="CRAL/TRIO domain"/>
    <property type="match status" value="1"/>
</dbReference>
<dbReference type="EMBL" id="CABPRJ010000012">
    <property type="protein sequence ID" value="VVC25364.1"/>
    <property type="molecule type" value="Genomic_DNA"/>
</dbReference>
<evidence type="ECO:0000313" key="2">
    <source>
        <dbReference type="EMBL" id="VVC25364.1"/>
    </source>
</evidence>
<dbReference type="OrthoDB" id="6610030at2759"/>
<dbReference type="Gene3D" id="1.20.5.1200">
    <property type="entry name" value="Alpha-tocopherol transfer"/>
    <property type="match status" value="1"/>
</dbReference>
<dbReference type="SMART" id="SM00516">
    <property type="entry name" value="SEC14"/>
    <property type="match status" value="1"/>
</dbReference>
<gene>
    <name evidence="2" type="ORF">CINCED_3A017102</name>
</gene>
<reference evidence="2 3" key="1">
    <citation type="submission" date="2019-08" db="EMBL/GenBank/DDBJ databases">
        <authorList>
            <person name="Alioto T."/>
            <person name="Alioto T."/>
            <person name="Gomez Garrido J."/>
        </authorList>
    </citation>
    <scope>NUCLEOTIDE SEQUENCE [LARGE SCALE GENOMIC DNA]</scope>
</reference>
<dbReference type="InterPro" id="IPR001251">
    <property type="entry name" value="CRAL-TRIO_dom"/>
</dbReference>
<dbReference type="GO" id="GO:0016020">
    <property type="term" value="C:membrane"/>
    <property type="evidence" value="ECO:0007669"/>
    <property type="project" value="TreeGrafter"/>
</dbReference>